<dbReference type="AlphaFoldDB" id="A0A0F9QAK7"/>
<sequence length="231" mass="26048">MSRIIYIYRAVHTPTNTAYVGSALDPWKRWQKHVEGIGAECTSKWIQSMNELPIFRVVDTCDEGDRQLVESAWIVHYGTKLRYEMINGTWSVYFTGLQAKAGGHAAQEILRRDGKGLYNPEIQLKGARMGGRAAQATLHRKRLTIYDPEIQLRGARNGGLKGGHIGGRNQPIEVKRENGRKAQATHKLRGTGWYNSALQSKLSLKGTHSRWHVARGIINADCELCETIRVR</sequence>
<accession>A0A0F9QAK7</accession>
<proteinExistence type="predicted"/>
<dbReference type="InterPro" id="IPR035901">
    <property type="entry name" value="GIY-YIG_endonuc_sf"/>
</dbReference>
<dbReference type="Pfam" id="PF01541">
    <property type="entry name" value="GIY-YIG"/>
    <property type="match status" value="1"/>
</dbReference>
<protein>
    <recommendedName>
        <fullName evidence="1">GIY-YIG domain-containing protein</fullName>
    </recommendedName>
</protein>
<dbReference type="SUPFAM" id="SSF82771">
    <property type="entry name" value="GIY-YIG endonuclease"/>
    <property type="match status" value="1"/>
</dbReference>
<reference evidence="2" key="1">
    <citation type="journal article" date="2015" name="Nature">
        <title>Complex archaea that bridge the gap between prokaryotes and eukaryotes.</title>
        <authorList>
            <person name="Spang A."/>
            <person name="Saw J.H."/>
            <person name="Jorgensen S.L."/>
            <person name="Zaremba-Niedzwiedzka K."/>
            <person name="Martijn J."/>
            <person name="Lind A.E."/>
            <person name="van Eijk R."/>
            <person name="Schleper C."/>
            <person name="Guy L."/>
            <person name="Ettema T.J."/>
        </authorList>
    </citation>
    <scope>NUCLEOTIDE SEQUENCE</scope>
</reference>
<dbReference type="Gene3D" id="3.40.1440.10">
    <property type="entry name" value="GIY-YIG endonuclease"/>
    <property type="match status" value="1"/>
</dbReference>
<dbReference type="PROSITE" id="PS50164">
    <property type="entry name" value="GIY_YIG"/>
    <property type="match status" value="1"/>
</dbReference>
<evidence type="ECO:0000313" key="2">
    <source>
        <dbReference type="EMBL" id="KKN10206.1"/>
    </source>
</evidence>
<gene>
    <name evidence="2" type="ORF">LCGC14_1038880</name>
</gene>
<dbReference type="EMBL" id="LAZR01004265">
    <property type="protein sequence ID" value="KKN10206.1"/>
    <property type="molecule type" value="Genomic_DNA"/>
</dbReference>
<organism evidence="2">
    <name type="scientific">marine sediment metagenome</name>
    <dbReference type="NCBI Taxonomy" id="412755"/>
    <lineage>
        <taxon>unclassified sequences</taxon>
        <taxon>metagenomes</taxon>
        <taxon>ecological metagenomes</taxon>
    </lineage>
</organism>
<feature type="domain" description="GIY-YIG" evidence="1">
    <location>
        <begin position="1"/>
        <end position="85"/>
    </location>
</feature>
<dbReference type="InterPro" id="IPR000305">
    <property type="entry name" value="GIY-YIG_endonuc"/>
</dbReference>
<name>A0A0F9QAK7_9ZZZZ</name>
<evidence type="ECO:0000259" key="1">
    <source>
        <dbReference type="PROSITE" id="PS50164"/>
    </source>
</evidence>
<comment type="caution">
    <text evidence="2">The sequence shown here is derived from an EMBL/GenBank/DDBJ whole genome shotgun (WGS) entry which is preliminary data.</text>
</comment>